<organism evidence="8 9">
    <name type="scientific">Paenibacillus alvei</name>
    <name type="common">Bacillus alvei</name>
    <dbReference type="NCBI Taxonomy" id="44250"/>
    <lineage>
        <taxon>Bacteria</taxon>
        <taxon>Bacillati</taxon>
        <taxon>Bacillota</taxon>
        <taxon>Bacilli</taxon>
        <taxon>Bacillales</taxon>
        <taxon>Paenibacillaceae</taxon>
        <taxon>Paenibacillus</taxon>
    </lineage>
</organism>
<dbReference type="Proteomes" id="UP000304148">
    <property type="component" value="Chromosome"/>
</dbReference>
<evidence type="ECO:0000256" key="5">
    <source>
        <dbReference type="ARBA" id="ARBA00023288"/>
    </source>
</evidence>
<dbReference type="EMBL" id="LS992241">
    <property type="protein sequence ID" value="SYX85659.1"/>
    <property type="molecule type" value="Genomic_DNA"/>
</dbReference>
<keyword evidence="1" id="KW-1003">Cell membrane</keyword>
<evidence type="ECO:0000256" key="7">
    <source>
        <dbReference type="SAM" id="SignalP"/>
    </source>
</evidence>
<feature type="compositionally biased region" description="Basic and acidic residues" evidence="6">
    <location>
        <begin position="38"/>
        <end position="64"/>
    </location>
</feature>
<reference evidence="9" key="1">
    <citation type="submission" date="2018-08" db="EMBL/GenBank/DDBJ databases">
        <authorList>
            <person name="Chevrot R."/>
        </authorList>
    </citation>
    <scope>NUCLEOTIDE SEQUENCE [LARGE SCALE GENOMIC DNA]</scope>
</reference>
<dbReference type="PANTHER" id="PTHR43649">
    <property type="entry name" value="ARABINOSE-BINDING PROTEIN-RELATED"/>
    <property type="match status" value="1"/>
</dbReference>
<gene>
    <name evidence="8" type="ORF">PBLR_14081</name>
</gene>
<feature type="signal peptide" evidence="7">
    <location>
        <begin position="1"/>
        <end position="22"/>
    </location>
</feature>
<evidence type="ECO:0000256" key="3">
    <source>
        <dbReference type="ARBA" id="ARBA00023136"/>
    </source>
</evidence>
<dbReference type="SUPFAM" id="SSF53850">
    <property type="entry name" value="Periplasmic binding protein-like II"/>
    <property type="match status" value="1"/>
</dbReference>
<proteinExistence type="predicted"/>
<evidence type="ECO:0000256" key="2">
    <source>
        <dbReference type="ARBA" id="ARBA00022729"/>
    </source>
</evidence>
<keyword evidence="4" id="KW-0564">Palmitate</keyword>
<dbReference type="RefSeq" id="WP_138187506.1">
    <property type="nucleotide sequence ID" value="NZ_LS992241.1"/>
</dbReference>
<sequence length="469" mass="52850">MKPKMKAFAIMLVALTMLLVTACSGSGGNTAQSPQEQPKTEVSKEEPKKEEPKEESKSEKKELPAFDMGGEPVRFLTWGKGLEEGKSNAEDIRYKRMKEIEKKYNTKIEWITIPWGEGAEKIAQGALSGEAPADFVILDLYLAFPNLPNKGYLLPVDDLFDFNDPKWPKRIKEFSSFAGKSYGILEDSGAGAGIFFNRSMLKREGLEDPQELAKKGEWTWDKYLEMAKKATKDTNGDGATDQWGIVSYAPVQARQAVYSNAGSIIDYKDGKLQFTLGEPNAMEALRYLGDLYTTHKVAMPNRNGNFEDYNESQKVFNSGKALFVPGEIWEGSTRQDMTDEYGFVYYPKGPKATDYANPITNFTMWFMPANVKKAKEKAQIFEDMVPWDQLEEFRMEGFESSLQSPEDVEIAQALSEKVQPLYYDNIGDLGKKYTEAVLAFVKGKDTPESAIEKIKKSSQEQIDTIMNKK</sequence>
<keyword evidence="2 7" id="KW-0732">Signal</keyword>
<keyword evidence="5" id="KW-0449">Lipoprotein</keyword>
<dbReference type="InterPro" id="IPR006059">
    <property type="entry name" value="SBP"/>
</dbReference>
<dbReference type="AlphaFoldDB" id="A0A383RH41"/>
<dbReference type="Pfam" id="PF01547">
    <property type="entry name" value="SBP_bac_1"/>
    <property type="match status" value="1"/>
</dbReference>
<name>A0A383RH41_PAEAL</name>
<dbReference type="PROSITE" id="PS51257">
    <property type="entry name" value="PROKAR_LIPOPROTEIN"/>
    <property type="match status" value="1"/>
</dbReference>
<dbReference type="Gene3D" id="3.40.190.10">
    <property type="entry name" value="Periplasmic binding protein-like II"/>
    <property type="match status" value="1"/>
</dbReference>
<keyword evidence="3" id="KW-0472">Membrane</keyword>
<evidence type="ECO:0000256" key="1">
    <source>
        <dbReference type="ARBA" id="ARBA00022475"/>
    </source>
</evidence>
<accession>A0A383RH41</accession>
<evidence type="ECO:0000256" key="4">
    <source>
        <dbReference type="ARBA" id="ARBA00023139"/>
    </source>
</evidence>
<dbReference type="PANTHER" id="PTHR43649:SF33">
    <property type="entry name" value="POLYGALACTURONAN_RHAMNOGALACTURONAN-BINDING PROTEIN YTCQ"/>
    <property type="match status" value="1"/>
</dbReference>
<dbReference type="InterPro" id="IPR050490">
    <property type="entry name" value="Bact_solute-bd_prot1"/>
</dbReference>
<protein>
    <submittedName>
        <fullName evidence="8">Extracellular solute-binding protein</fullName>
    </submittedName>
</protein>
<feature type="chain" id="PRO_5039277166" evidence="7">
    <location>
        <begin position="23"/>
        <end position="469"/>
    </location>
</feature>
<evidence type="ECO:0000313" key="8">
    <source>
        <dbReference type="EMBL" id="SYX85659.1"/>
    </source>
</evidence>
<evidence type="ECO:0000313" key="9">
    <source>
        <dbReference type="Proteomes" id="UP000304148"/>
    </source>
</evidence>
<evidence type="ECO:0000256" key="6">
    <source>
        <dbReference type="SAM" id="MobiDB-lite"/>
    </source>
</evidence>
<feature type="region of interest" description="Disordered" evidence="6">
    <location>
        <begin position="24"/>
        <end position="65"/>
    </location>
</feature>